<comment type="caution">
    <text evidence="1">The sequence shown here is derived from an EMBL/GenBank/DDBJ whole genome shotgun (WGS) entry which is preliminary data.</text>
</comment>
<gene>
    <name evidence="1" type="ORF">WJ33_02335</name>
</gene>
<sequence length="130" mass="14238">MWLIADMCGRAADQRAAAFGTVAMQRNTRPTDRESRMGLNDLVHAVRTPIGILFRAIHQIVQPGDMLTIDRMTFRACNNSPAVRGRVTDHDNLQCHFGTSFATITRQIATACAFAHAVDQSPSCSDSFSG</sequence>
<dbReference type="EMBL" id="LOXM01000034">
    <property type="protein sequence ID" value="KVG74025.1"/>
    <property type="molecule type" value="Genomic_DNA"/>
</dbReference>
<reference evidence="1 2" key="1">
    <citation type="submission" date="2015-11" db="EMBL/GenBank/DDBJ databases">
        <title>Expanding the genomic diversity of Burkholderia species for the development of highly accurate diagnostics.</title>
        <authorList>
            <person name="Sahl J."/>
            <person name="Keim P."/>
            <person name="Wagner D."/>
        </authorList>
    </citation>
    <scope>NUCLEOTIDE SEQUENCE [LARGE SCALE GENOMIC DNA]</scope>
    <source>
        <strain evidence="1 2">MSMB2036</strain>
    </source>
</reference>
<dbReference type="Proteomes" id="UP000064029">
    <property type="component" value="Unassembled WGS sequence"/>
</dbReference>
<organism evidence="1 2">
    <name type="scientific">Burkholderia ubonensis</name>
    <dbReference type="NCBI Taxonomy" id="101571"/>
    <lineage>
        <taxon>Bacteria</taxon>
        <taxon>Pseudomonadati</taxon>
        <taxon>Pseudomonadota</taxon>
        <taxon>Betaproteobacteria</taxon>
        <taxon>Burkholderiales</taxon>
        <taxon>Burkholderiaceae</taxon>
        <taxon>Burkholderia</taxon>
        <taxon>Burkholderia cepacia complex</taxon>
    </lineage>
</organism>
<accession>A0A103RU93</accession>
<proteinExistence type="predicted"/>
<protein>
    <submittedName>
        <fullName evidence="1">Uncharacterized protein</fullName>
    </submittedName>
</protein>
<dbReference type="AlphaFoldDB" id="A0A103RU93"/>
<evidence type="ECO:0000313" key="2">
    <source>
        <dbReference type="Proteomes" id="UP000064029"/>
    </source>
</evidence>
<evidence type="ECO:0000313" key="1">
    <source>
        <dbReference type="EMBL" id="KVG74025.1"/>
    </source>
</evidence>
<name>A0A103RU93_9BURK</name>